<dbReference type="Proteomes" id="UP000199589">
    <property type="component" value="Unassembled WGS sequence"/>
</dbReference>
<dbReference type="PANTHER" id="PTHR18964:SF165">
    <property type="entry name" value="BETA-GLUCOSIDE KINASE"/>
    <property type="match status" value="1"/>
</dbReference>
<comment type="similarity">
    <text evidence="1">Belongs to the ROK (NagC/XylR) family.</text>
</comment>
<proteinExistence type="inferred from homology"/>
<name>A0A1I4C351_9LACT</name>
<evidence type="ECO:0000256" key="1">
    <source>
        <dbReference type="ARBA" id="ARBA00006479"/>
    </source>
</evidence>
<keyword evidence="3" id="KW-1185">Reference proteome</keyword>
<reference evidence="3" key="1">
    <citation type="submission" date="2016-10" db="EMBL/GenBank/DDBJ databases">
        <authorList>
            <person name="Varghese N."/>
            <person name="Submissions S."/>
        </authorList>
    </citation>
    <scope>NUCLEOTIDE SEQUENCE [LARGE SCALE GENOMIC DNA]</scope>
    <source>
        <strain evidence="3">DSM 16108</strain>
    </source>
</reference>
<organism evidence="2 3">
    <name type="scientific">Marinilactibacillus piezotolerans</name>
    <dbReference type="NCBI Taxonomy" id="258723"/>
    <lineage>
        <taxon>Bacteria</taxon>
        <taxon>Bacillati</taxon>
        <taxon>Bacillota</taxon>
        <taxon>Bacilli</taxon>
        <taxon>Lactobacillales</taxon>
        <taxon>Carnobacteriaceae</taxon>
        <taxon>Marinilactibacillus</taxon>
    </lineage>
</organism>
<dbReference type="InterPro" id="IPR043129">
    <property type="entry name" value="ATPase_NBD"/>
</dbReference>
<accession>A0A1I4C351</accession>
<dbReference type="CDD" id="cd24152">
    <property type="entry name" value="ASKHA_NBD_ROK-like"/>
    <property type="match status" value="1"/>
</dbReference>
<dbReference type="EMBL" id="FOSJ01000097">
    <property type="protein sequence ID" value="SFK75365.1"/>
    <property type="molecule type" value="Genomic_DNA"/>
</dbReference>
<dbReference type="PANTHER" id="PTHR18964">
    <property type="entry name" value="ROK (REPRESSOR, ORF, KINASE) FAMILY"/>
    <property type="match status" value="1"/>
</dbReference>
<dbReference type="RefSeq" id="WP_091898790.1">
    <property type="nucleotide sequence ID" value="NZ_FOSJ01000097.1"/>
</dbReference>
<dbReference type="AlphaFoldDB" id="A0A1I4C351"/>
<dbReference type="Gene3D" id="3.30.420.40">
    <property type="match status" value="2"/>
</dbReference>
<evidence type="ECO:0008006" key="4">
    <source>
        <dbReference type="Google" id="ProtNLM"/>
    </source>
</evidence>
<dbReference type="Pfam" id="PF00480">
    <property type="entry name" value="ROK"/>
    <property type="match status" value="1"/>
</dbReference>
<evidence type="ECO:0000313" key="3">
    <source>
        <dbReference type="Proteomes" id="UP000199589"/>
    </source>
</evidence>
<dbReference type="SUPFAM" id="SSF53067">
    <property type="entry name" value="Actin-like ATPase domain"/>
    <property type="match status" value="1"/>
</dbReference>
<protein>
    <recommendedName>
        <fullName evidence="4">Sugar kinase of the NBD/HSP70 family, may contain an N-terminal HTH domain</fullName>
    </recommendedName>
</protein>
<dbReference type="InterPro" id="IPR000600">
    <property type="entry name" value="ROK"/>
</dbReference>
<evidence type="ECO:0000313" key="2">
    <source>
        <dbReference type="EMBL" id="SFK75365.1"/>
    </source>
</evidence>
<dbReference type="OrthoDB" id="9795247at2"/>
<gene>
    <name evidence="2" type="ORF">SAMN04488569_10972</name>
</gene>
<sequence length="322" mass="34923">MYIGIDIGGTNTKFGIINEQGLVLEKSMIPTKYDKLLFLESLTAIILKYKNSNSGIKGIGISAPGIIQKNGLLITAGAIKTLYGVNLKLEIESRTNLPTVIENDANAAAIAEKWVGNAKNFENYLCLVLGTGIGGGIILNNQVYRGGHGMAGEFGWMMIDTLPEQRNLESVSLNQRAAVVGGLCHQYALAMKKLDSGYVEILDAKEIINKALENDVVASKVVSEFYRDLSVGVLNLIGCFDPEAILIGGGISENEKFMIDFIKSLKLLESRHASLNYIKEKIPVKIIPAKFKNDAGMIGAVYQIIQELKLGSGRVTSQKKAL</sequence>